<dbReference type="GO" id="GO:0016853">
    <property type="term" value="F:isomerase activity"/>
    <property type="evidence" value="ECO:0007669"/>
    <property type="project" value="UniProtKB-KW"/>
</dbReference>
<dbReference type="RefSeq" id="WP_074656144.1">
    <property type="nucleotide sequence ID" value="NZ_FNSD01000001.1"/>
</dbReference>
<keyword evidence="8" id="KW-0413">Isomerase</keyword>
<sequence length="308" mass="32833">MRIKSLSAFAGTLALLAGAVSFAQTAAPSADPFPPVNPKFFDAPSPTAADVDAFLKAIWGYDTNRTWRVEAVQKTAAPGVSKVTIFVADKSQGNKVESVRFFVTPDGKYAIADTVFRFGAKPFEDNAKLLEAEANGPAEGSASKKILLVEFADLQCPHCKEAVPTMDQLRKDYPDARIVFQNYPLTQIHPFAYKAAAMGNCVAAAKGDAAFFAYIKDVFDHQESLTDQLAETTMTNAVKAAGADPASVATCAASPAARAKLDGQTALAEKIGVDQTPMIAVNGHLMPLGGVPYETLKQVIDWDLKQGK</sequence>
<dbReference type="AlphaFoldDB" id="A0A1H4TEK7"/>
<dbReference type="PANTHER" id="PTHR13887:SF14">
    <property type="entry name" value="DISULFIDE BOND FORMATION PROTEIN D"/>
    <property type="match status" value="1"/>
</dbReference>
<feature type="domain" description="Thioredoxin" evidence="7">
    <location>
        <begin position="90"/>
        <end position="305"/>
    </location>
</feature>
<keyword evidence="5" id="KW-0676">Redox-active center</keyword>
<dbReference type="InterPro" id="IPR013766">
    <property type="entry name" value="Thioredoxin_domain"/>
</dbReference>
<dbReference type="Proteomes" id="UP000182409">
    <property type="component" value="Unassembled WGS sequence"/>
</dbReference>
<gene>
    <name evidence="8" type="ORF">SAMN05443244_3729</name>
</gene>
<evidence type="ECO:0000256" key="4">
    <source>
        <dbReference type="ARBA" id="ARBA00023157"/>
    </source>
</evidence>
<keyword evidence="2 6" id="KW-0732">Signal</keyword>
<evidence type="ECO:0000313" key="8">
    <source>
        <dbReference type="EMBL" id="SEC54718.1"/>
    </source>
</evidence>
<feature type="chain" id="PRO_5010281867" evidence="6">
    <location>
        <begin position="27"/>
        <end position="308"/>
    </location>
</feature>
<evidence type="ECO:0000256" key="3">
    <source>
        <dbReference type="ARBA" id="ARBA00023002"/>
    </source>
</evidence>
<dbReference type="GO" id="GO:0016491">
    <property type="term" value="F:oxidoreductase activity"/>
    <property type="evidence" value="ECO:0007669"/>
    <property type="project" value="UniProtKB-KW"/>
</dbReference>
<dbReference type="EMBL" id="FNSD01000001">
    <property type="protein sequence ID" value="SEC54718.1"/>
    <property type="molecule type" value="Genomic_DNA"/>
</dbReference>
<organism evidence="8 9">
    <name type="scientific">Terriglobus roseus</name>
    <dbReference type="NCBI Taxonomy" id="392734"/>
    <lineage>
        <taxon>Bacteria</taxon>
        <taxon>Pseudomonadati</taxon>
        <taxon>Acidobacteriota</taxon>
        <taxon>Terriglobia</taxon>
        <taxon>Terriglobales</taxon>
        <taxon>Acidobacteriaceae</taxon>
        <taxon>Terriglobus</taxon>
    </lineage>
</organism>
<feature type="signal peptide" evidence="6">
    <location>
        <begin position="1"/>
        <end position="26"/>
    </location>
</feature>
<dbReference type="InterPro" id="IPR012336">
    <property type="entry name" value="Thioredoxin-like_fold"/>
</dbReference>
<proteinExistence type="inferred from homology"/>
<evidence type="ECO:0000256" key="2">
    <source>
        <dbReference type="ARBA" id="ARBA00022729"/>
    </source>
</evidence>
<evidence type="ECO:0000256" key="1">
    <source>
        <dbReference type="ARBA" id="ARBA00005791"/>
    </source>
</evidence>
<dbReference type="Gene3D" id="3.40.30.10">
    <property type="entry name" value="Glutaredoxin"/>
    <property type="match status" value="1"/>
</dbReference>
<evidence type="ECO:0000256" key="5">
    <source>
        <dbReference type="ARBA" id="ARBA00023284"/>
    </source>
</evidence>
<accession>A0A1H4TEK7</accession>
<dbReference type="OrthoDB" id="117402at2"/>
<name>A0A1H4TEK7_9BACT</name>
<evidence type="ECO:0000259" key="7">
    <source>
        <dbReference type="PROSITE" id="PS51352"/>
    </source>
</evidence>
<reference evidence="8 9" key="1">
    <citation type="submission" date="2016-10" db="EMBL/GenBank/DDBJ databases">
        <authorList>
            <person name="de Groot N.N."/>
        </authorList>
    </citation>
    <scope>NUCLEOTIDE SEQUENCE [LARGE SCALE GENOMIC DNA]</scope>
    <source>
        <strain evidence="8 9">AB35.6</strain>
    </source>
</reference>
<evidence type="ECO:0000256" key="6">
    <source>
        <dbReference type="SAM" id="SignalP"/>
    </source>
</evidence>
<dbReference type="PROSITE" id="PS51352">
    <property type="entry name" value="THIOREDOXIN_2"/>
    <property type="match status" value="1"/>
</dbReference>
<dbReference type="Pfam" id="PF13462">
    <property type="entry name" value="Thioredoxin_4"/>
    <property type="match status" value="1"/>
</dbReference>
<dbReference type="PANTHER" id="PTHR13887">
    <property type="entry name" value="GLUTATHIONE S-TRANSFERASE KAPPA"/>
    <property type="match status" value="1"/>
</dbReference>
<keyword evidence="3" id="KW-0560">Oxidoreductase</keyword>
<evidence type="ECO:0000313" key="9">
    <source>
        <dbReference type="Proteomes" id="UP000182409"/>
    </source>
</evidence>
<keyword evidence="4" id="KW-1015">Disulfide bond</keyword>
<dbReference type="SUPFAM" id="SSF52833">
    <property type="entry name" value="Thioredoxin-like"/>
    <property type="match status" value="1"/>
</dbReference>
<protein>
    <submittedName>
        <fullName evidence="8">Protein-disulfide isomerase</fullName>
    </submittedName>
</protein>
<dbReference type="InterPro" id="IPR036249">
    <property type="entry name" value="Thioredoxin-like_sf"/>
</dbReference>
<comment type="similarity">
    <text evidence="1">Belongs to the thioredoxin family. DsbA subfamily.</text>
</comment>